<gene>
    <name evidence="1" type="ORF">GSI_02565</name>
</gene>
<comment type="caution">
    <text evidence="1">The sequence shown here is derived from an EMBL/GenBank/DDBJ whole genome shotgun (WGS) entry which is preliminary data.</text>
</comment>
<proteinExistence type="predicted"/>
<dbReference type="AlphaFoldDB" id="A0A2G8SMH7"/>
<keyword evidence="2" id="KW-1185">Reference proteome</keyword>
<sequence length="143" mass="15541">MASMSLSSTRARPAPTISPEAEALAKELLELTAQGVSVMTDTNFFSGEDTKEGPVFFGPRGQAVLQKTGGTTRLSALGIPHICYTLDLADVSAELKLEYTIYVNPAVDDPMRNRRALVKVIRWFITNFNSGTTFTHDESAVEA</sequence>
<dbReference type="EMBL" id="AYKW01000004">
    <property type="protein sequence ID" value="PIL34778.1"/>
    <property type="molecule type" value="Genomic_DNA"/>
</dbReference>
<protein>
    <submittedName>
        <fullName evidence="1">Uncharacterized protein</fullName>
    </submittedName>
</protein>
<evidence type="ECO:0000313" key="1">
    <source>
        <dbReference type="EMBL" id="PIL34778.1"/>
    </source>
</evidence>
<accession>A0A2G8SMH7</accession>
<name>A0A2G8SMH7_9APHY</name>
<reference evidence="1 2" key="1">
    <citation type="journal article" date="2015" name="Sci. Rep.">
        <title>Chromosome-level genome map provides insights into diverse defense mechanisms in the medicinal fungus Ganoderma sinense.</title>
        <authorList>
            <person name="Zhu Y."/>
            <person name="Xu J."/>
            <person name="Sun C."/>
            <person name="Zhou S."/>
            <person name="Xu H."/>
            <person name="Nelson D.R."/>
            <person name="Qian J."/>
            <person name="Song J."/>
            <person name="Luo H."/>
            <person name="Xiang L."/>
            <person name="Li Y."/>
            <person name="Xu Z."/>
            <person name="Ji A."/>
            <person name="Wang L."/>
            <person name="Lu S."/>
            <person name="Hayward A."/>
            <person name="Sun W."/>
            <person name="Li X."/>
            <person name="Schwartz D.C."/>
            <person name="Wang Y."/>
            <person name="Chen S."/>
        </authorList>
    </citation>
    <scope>NUCLEOTIDE SEQUENCE [LARGE SCALE GENOMIC DNA]</scope>
    <source>
        <strain evidence="1 2">ZZ0214-1</strain>
    </source>
</reference>
<evidence type="ECO:0000313" key="2">
    <source>
        <dbReference type="Proteomes" id="UP000230002"/>
    </source>
</evidence>
<dbReference type="Proteomes" id="UP000230002">
    <property type="component" value="Unassembled WGS sequence"/>
</dbReference>
<organism evidence="1 2">
    <name type="scientific">Ganoderma sinense ZZ0214-1</name>
    <dbReference type="NCBI Taxonomy" id="1077348"/>
    <lineage>
        <taxon>Eukaryota</taxon>
        <taxon>Fungi</taxon>
        <taxon>Dikarya</taxon>
        <taxon>Basidiomycota</taxon>
        <taxon>Agaricomycotina</taxon>
        <taxon>Agaricomycetes</taxon>
        <taxon>Polyporales</taxon>
        <taxon>Polyporaceae</taxon>
        <taxon>Ganoderma</taxon>
    </lineage>
</organism>